<evidence type="ECO:0000256" key="1">
    <source>
        <dbReference type="SAM" id="Phobius"/>
    </source>
</evidence>
<feature type="transmembrane region" description="Helical" evidence="1">
    <location>
        <begin position="25"/>
        <end position="47"/>
    </location>
</feature>
<evidence type="ECO:0000313" key="3">
    <source>
        <dbReference type="Proteomes" id="UP000035740"/>
    </source>
</evidence>
<organism evidence="2 3">
    <name type="scientific">Beta vulgaris subsp. vulgaris</name>
    <name type="common">Beet</name>
    <dbReference type="NCBI Taxonomy" id="3555"/>
    <lineage>
        <taxon>Eukaryota</taxon>
        <taxon>Viridiplantae</taxon>
        <taxon>Streptophyta</taxon>
        <taxon>Embryophyta</taxon>
        <taxon>Tracheophyta</taxon>
        <taxon>Spermatophyta</taxon>
        <taxon>Magnoliopsida</taxon>
        <taxon>eudicotyledons</taxon>
        <taxon>Gunneridae</taxon>
        <taxon>Pentapetalae</taxon>
        <taxon>Caryophyllales</taxon>
        <taxon>Chenopodiaceae</taxon>
        <taxon>Betoideae</taxon>
        <taxon>Beta</taxon>
    </lineage>
</organism>
<keyword evidence="1" id="KW-1133">Transmembrane helix</keyword>
<protein>
    <submittedName>
        <fullName evidence="2">Uncharacterized protein</fullName>
    </submittedName>
</protein>
<sequence length="70" mass="7921">MDHDFAGYLRGYTILNDLRLMSYHLGLNLVGLILYASIAFYAMYVLCRAASMWTVEIVITHSAATGNRVY</sequence>
<dbReference type="Gramene" id="KMS97031">
    <property type="protein sequence ID" value="KMS97031"/>
    <property type="gene ID" value="BVRB_7g179350"/>
</dbReference>
<proteinExistence type="predicted"/>
<accession>A0A0J8B7R9</accession>
<evidence type="ECO:0000313" key="2">
    <source>
        <dbReference type="EMBL" id="KMS97031.1"/>
    </source>
</evidence>
<gene>
    <name evidence="2" type="ORF">BVRB_7g179350</name>
</gene>
<keyword evidence="1" id="KW-0472">Membrane</keyword>
<name>A0A0J8B7R9_BETVV</name>
<keyword evidence="3" id="KW-1185">Reference proteome</keyword>
<reference evidence="2 3" key="1">
    <citation type="journal article" date="2014" name="Nature">
        <title>The genome of the recently domesticated crop plant sugar beet (Beta vulgaris).</title>
        <authorList>
            <person name="Dohm J.C."/>
            <person name="Minoche A.E."/>
            <person name="Holtgrawe D."/>
            <person name="Capella-Gutierrez S."/>
            <person name="Zakrzewski F."/>
            <person name="Tafer H."/>
            <person name="Rupp O."/>
            <person name="Sorensen T.R."/>
            <person name="Stracke R."/>
            <person name="Reinhardt R."/>
            <person name="Goesmann A."/>
            <person name="Kraft T."/>
            <person name="Schulz B."/>
            <person name="Stadler P.F."/>
            <person name="Schmidt T."/>
            <person name="Gabaldon T."/>
            <person name="Lehrach H."/>
            <person name="Weisshaar B."/>
            <person name="Himmelbauer H."/>
        </authorList>
    </citation>
    <scope>NUCLEOTIDE SEQUENCE [LARGE SCALE GENOMIC DNA]</scope>
    <source>
        <tissue evidence="2">Taproot</tissue>
    </source>
</reference>
<keyword evidence="1" id="KW-0812">Transmembrane</keyword>
<dbReference type="Proteomes" id="UP000035740">
    <property type="component" value="Unassembled WGS sequence"/>
</dbReference>
<dbReference type="EMBL" id="KQ090343">
    <property type="protein sequence ID" value="KMS97031.1"/>
    <property type="molecule type" value="Genomic_DNA"/>
</dbReference>
<dbReference type="AlphaFoldDB" id="A0A0J8B7R9"/>